<gene>
    <name evidence="2" type="ORF">CANCADRAFT_2819</name>
</gene>
<dbReference type="OrthoDB" id="194139at2759"/>
<keyword evidence="3" id="KW-1185">Reference proteome</keyword>
<reference evidence="3" key="1">
    <citation type="submission" date="2016-02" db="EMBL/GenBank/DDBJ databases">
        <title>Comparative genomics of biotechnologically important yeasts.</title>
        <authorList>
            <consortium name="DOE Joint Genome Institute"/>
            <person name="Riley R."/>
            <person name="Haridas S."/>
            <person name="Wolfe K.H."/>
            <person name="Lopes M.R."/>
            <person name="Hittinger C.T."/>
            <person name="Goker M."/>
            <person name="Salamov A."/>
            <person name="Wisecaver J."/>
            <person name="Long T.M."/>
            <person name="Aerts A.L."/>
            <person name="Barry K."/>
            <person name="Choi C."/>
            <person name="Clum A."/>
            <person name="Coughlan A.Y."/>
            <person name="Deshpande S."/>
            <person name="Douglass A.P."/>
            <person name="Hanson S.J."/>
            <person name="Klenk H.-P."/>
            <person name="Labutti K."/>
            <person name="Lapidus A."/>
            <person name="Lindquist E."/>
            <person name="Lipzen A."/>
            <person name="Meier-Kolthoff J.P."/>
            <person name="Ohm R.A."/>
            <person name="Otillar R.P."/>
            <person name="Pangilinan J."/>
            <person name="Peng Y."/>
            <person name="Rokas A."/>
            <person name="Rosa C.A."/>
            <person name="Scheuner C."/>
            <person name="Sibirny A.A."/>
            <person name="Slot J.C."/>
            <person name="Stielow J.B."/>
            <person name="Sun H."/>
            <person name="Kurtzman C.P."/>
            <person name="Blackwell M."/>
            <person name="Jeffries T.W."/>
            <person name="Grigoriev I.V."/>
        </authorList>
    </citation>
    <scope>NUCLEOTIDE SEQUENCE [LARGE SCALE GENOMIC DNA]</scope>
    <source>
        <strain evidence="3">NRRL Y-17796</strain>
    </source>
</reference>
<dbReference type="InterPro" id="IPR050871">
    <property type="entry name" value="26S_Proteasome/COP9_Components"/>
</dbReference>
<feature type="region of interest" description="Disordered" evidence="1">
    <location>
        <begin position="1"/>
        <end position="29"/>
    </location>
</feature>
<evidence type="ECO:0008006" key="4">
    <source>
        <dbReference type="Google" id="ProtNLM"/>
    </source>
</evidence>
<protein>
    <recommendedName>
        <fullName evidence="4">COP9 signalosome complex subunit 2</fullName>
    </recommendedName>
</protein>
<evidence type="ECO:0000313" key="2">
    <source>
        <dbReference type="EMBL" id="ODV91101.1"/>
    </source>
</evidence>
<dbReference type="EMBL" id="KV453842">
    <property type="protein sequence ID" value="ODV91101.1"/>
    <property type="molecule type" value="Genomic_DNA"/>
</dbReference>
<accession>A0A1E4TH63</accession>
<evidence type="ECO:0000256" key="1">
    <source>
        <dbReference type="SAM" id="MobiDB-lite"/>
    </source>
</evidence>
<organism evidence="2 3">
    <name type="scientific">Tortispora caseinolytica NRRL Y-17796</name>
    <dbReference type="NCBI Taxonomy" id="767744"/>
    <lineage>
        <taxon>Eukaryota</taxon>
        <taxon>Fungi</taxon>
        <taxon>Dikarya</taxon>
        <taxon>Ascomycota</taxon>
        <taxon>Saccharomycotina</taxon>
        <taxon>Trigonopsidomycetes</taxon>
        <taxon>Trigonopsidales</taxon>
        <taxon>Trigonopsidaceae</taxon>
        <taxon>Tortispora</taxon>
    </lineage>
</organism>
<dbReference type="SMART" id="SM00753">
    <property type="entry name" value="PAM"/>
    <property type="match status" value="1"/>
</dbReference>
<sequence length="430" mass="48513">MDTDDDWNDDDMNYEYDEDAFYDEDDEDDDQSRIANSYYEAKQARQTDSNEAIDKFKSVESMDNVEFKFKATKQLMKLQFKLDLERDLLDTLKSLLLLSKNTTLQRQYVEKSVLNALAYISSSSNLDFVRRAHSQTMDAVDPGSRLWLQTGLRLAALFNESHNYAEMEPLLNAIRTHVSGSGLGAFEIDFYALSIQYFLSRHNYSEANTAYVKAKAIQSAIPHPKSMAIIHECGAKMFMHEHSWTNARTAFFAAFQNYDNIGSSRRVNMLGCFILASLLSDDAESIGTFDSSEARPYRNEPELLPLIQIATAYAERNMSELNAVLSQNADTLKDVSLMTSSIVKKLASVIILEKLETERTCDIDVLAQHTMLPVQQILLLAEDLIVSETVSALISLDTRQIQLVGAADEIGHRLSAMQAWTEACRHALVS</sequence>
<dbReference type="PANTHER" id="PTHR10678">
    <property type="entry name" value="26S PROTEASOME NON-ATPASE REGULATORY SUBUNIT 11/COP9 SIGNALOSOME COMPLEX SUBUNIT 2"/>
    <property type="match status" value="1"/>
</dbReference>
<evidence type="ECO:0000313" key="3">
    <source>
        <dbReference type="Proteomes" id="UP000095023"/>
    </source>
</evidence>
<proteinExistence type="predicted"/>
<name>A0A1E4TH63_9ASCO</name>
<dbReference type="Proteomes" id="UP000095023">
    <property type="component" value="Unassembled WGS sequence"/>
</dbReference>
<dbReference type="AlphaFoldDB" id="A0A1E4TH63"/>
<dbReference type="Gene3D" id="1.25.40.570">
    <property type="match status" value="1"/>
</dbReference>